<evidence type="ECO:0000313" key="3">
    <source>
        <dbReference type="EMBL" id="OSJ35135.1"/>
    </source>
</evidence>
<sequence length="429" mass="46784">MSTFSWSSTKLLRYAIAVVGPVSVAAIHLTLSLLMLRVLSPAEFGVFTFLLVAAQFSWGIWSALFCAPLPVLLLETSIAEQRIGINVLRCINWIAAAFSIVVFFLVAERLGLSTSASICFALYGAVALIRWFGRSFAYVRCQQLRAVASDLAYSVSLLAMLAVTIRLLGWPPQIACYFSMLVGAIIGVLPIGKSYFSLHVGEGWGVAFARYRLIWKDQARWALLGVLTTEATANAHVYIVTLLQGPSAFAPIAASSLLMRPINVAQNALTDFERPQMARLISGGQFSAVRQSLMLFRAALAAIWIATVLISVVIFLWLPRLLFPPTYDLDYVAAATVLWTVFAALRLLQTPESALLQAAGEFKDLAMASVYSSIGSVGAVWMLVMFAGALWSIAGLCLGAIIYLGATLYFARKWLRELSRLERAAECNG</sequence>
<comment type="caution">
    <text evidence="3">The sequence shown here is derived from an EMBL/GenBank/DDBJ whole genome shotgun (WGS) entry which is preliminary data.</text>
</comment>
<feature type="transmembrane region" description="Helical" evidence="1">
    <location>
        <begin position="112"/>
        <end position="132"/>
    </location>
</feature>
<evidence type="ECO:0000313" key="2">
    <source>
        <dbReference type="EMBL" id="MET4716124.1"/>
    </source>
</evidence>
<keyword evidence="1" id="KW-0812">Transmembrane</keyword>
<dbReference type="Proteomes" id="UP000193335">
    <property type="component" value="Unassembled WGS sequence"/>
</dbReference>
<keyword evidence="1" id="KW-1133">Transmembrane helix</keyword>
<feature type="transmembrane region" description="Helical" evidence="1">
    <location>
        <begin position="12"/>
        <end position="34"/>
    </location>
</feature>
<feature type="transmembrane region" description="Helical" evidence="1">
    <location>
        <begin position="393"/>
        <end position="411"/>
    </location>
</feature>
<feature type="transmembrane region" description="Helical" evidence="1">
    <location>
        <begin position="144"/>
        <end position="168"/>
    </location>
</feature>
<proteinExistence type="predicted"/>
<reference evidence="3 4" key="1">
    <citation type="submission" date="2017-03" db="EMBL/GenBank/DDBJ databases">
        <title>Whole genome sequences of fourteen strains of Bradyrhizobium canariense and one strain of Bradyrhizobium japonicum isolated from Lupinus (Papilionoideae: Genisteae) species in Algeria.</title>
        <authorList>
            <person name="Crovadore J."/>
            <person name="Chekireb D."/>
            <person name="Brachmann A."/>
            <person name="Chablais R."/>
            <person name="Cochard B."/>
            <person name="Lefort F."/>
        </authorList>
    </citation>
    <scope>NUCLEOTIDE SEQUENCE [LARGE SCALE GENOMIC DNA]</scope>
    <source>
        <strain evidence="3 4">UBMA197</strain>
    </source>
</reference>
<accession>A0A1Y2JTM6</accession>
<feature type="transmembrane region" description="Helical" evidence="1">
    <location>
        <begin position="295"/>
        <end position="319"/>
    </location>
</feature>
<feature type="transmembrane region" description="Helical" evidence="1">
    <location>
        <begin position="86"/>
        <end position="106"/>
    </location>
</feature>
<dbReference type="AlphaFoldDB" id="A0A1Y2JTM6"/>
<evidence type="ECO:0000313" key="4">
    <source>
        <dbReference type="Proteomes" id="UP000193335"/>
    </source>
</evidence>
<dbReference type="EMBL" id="JBEPTQ010000001">
    <property type="protein sequence ID" value="MET4716124.1"/>
    <property type="molecule type" value="Genomic_DNA"/>
</dbReference>
<evidence type="ECO:0000313" key="5">
    <source>
        <dbReference type="Proteomes" id="UP001549291"/>
    </source>
</evidence>
<evidence type="ECO:0000256" key="1">
    <source>
        <dbReference type="SAM" id="Phobius"/>
    </source>
</evidence>
<feature type="transmembrane region" description="Helical" evidence="1">
    <location>
        <begin position="368"/>
        <end position="387"/>
    </location>
</feature>
<feature type="transmembrane region" description="Helical" evidence="1">
    <location>
        <begin position="174"/>
        <end position="192"/>
    </location>
</feature>
<feature type="transmembrane region" description="Helical" evidence="1">
    <location>
        <begin position="331"/>
        <end position="348"/>
    </location>
</feature>
<feature type="transmembrane region" description="Helical" evidence="1">
    <location>
        <begin position="46"/>
        <end position="74"/>
    </location>
</feature>
<protein>
    <submittedName>
        <fullName evidence="2">O-antigen/teichoic acid export membrane protein</fullName>
    </submittedName>
</protein>
<keyword evidence="5" id="KW-1185">Reference proteome</keyword>
<dbReference type="EMBL" id="NAFL01000222">
    <property type="protein sequence ID" value="OSJ35135.1"/>
    <property type="molecule type" value="Genomic_DNA"/>
</dbReference>
<gene>
    <name evidence="2" type="ORF">ABIF63_000227</name>
    <name evidence="3" type="ORF">BSZ19_09510</name>
</gene>
<reference evidence="2 5" key="2">
    <citation type="submission" date="2024-06" db="EMBL/GenBank/DDBJ databases">
        <title>Genomic Encyclopedia of Type Strains, Phase V (KMG-V): Genome sequencing to study the core and pangenomes of soil and plant-associated prokaryotes.</title>
        <authorList>
            <person name="Whitman W."/>
        </authorList>
    </citation>
    <scope>NUCLEOTIDE SEQUENCE [LARGE SCALE GENOMIC DNA]</scope>
    <source>
        <strain evidence="2 5">USDA 160</strain>
    </source>
</reference>
<name>A0A1Y2JTM6_BRAJP</name>
<organism evidence="3 4">
    <name type="scientific">Bradyrhizobium japonicum</name>
    <dbReference type="NCBI Taxonomy" id="375"/>
    <lineage>
        <taxon>Bacteria</taxon>
        <taxon>Pseudomonadati</taxon>
        <taxon>Pseudomonadota</taxon>
        <taxon>Alphaproteobacteria</taxon>
        <taxon>Hyphomicrobiales</taxon>
        <taxon>Nitrobacteraceae</taxon>
        <taxon>Bradyrhizobium</taxon>
    </lineage>
</organism>
<dbReference type="RefSeq" id="WP_085399363.1">
    <property type="nucleotide sequence ID" value="NZ_JBEPTQ010000001.1"/>
</dbReference>
<dbReference type="Proteomes" id="UP001549291">
    <property type="component" value="Unassembled WGS sequence"/>
</dbReference>
<keyword evidence="1" id="KW-0472">Membrane</keyword>